<dbReference type="CDD" id="cd10231">
    <property type="entry name" value="ASKHA_NBD_HSP70_YegD-like"/>
    <property type="match status" value="1"/>
</dbReference>
<keyword evidence="3" id="KW-0067">ATP-binding</keyword>
<evidence type="ECO:0000256" key="3">
    <source>
        <dbReference type="ARBA" id="ARBA00022840"/>
    </source>
</evidence>
<accession>A0A2W5BWS6</accession>
<dbReference type="Pfam" id="PF00012">
    <property type="entry name" value="HSP70"/>
    <property type="match status" value="3"/>
</dbReference>
<dbReference type="Gene3D" id="3.90.640.10">
    <property type="entry name" value="Actin, Chain A, domain 4"/>
    <property type="match status" value="1"/>
</dbReference>
<dbReference type="Proteomes" id="UP000249557">
    <property type="component" value="Unassembled WGS sequence"/>
</dbReference>
<dbReference type="EMBL" id="QFNK01000052">
    <property type="protein sequence ID" value="PZO87561.1"/>
    <property type="molecule type" value="Genomic_DNA"/>
</dbReference>
<evidence type="ECO:0000256" key="1">
    <source>
        <dbReference type="ARBA" id="ARBA00007381"/>
    </source>
</evidence>
<dbReference type="InterPro" id="IPR042054">
    <property type="entry name" value="YegD-like"/>
</dbReference>
<evidence type="ECO:0000313" key="5">
    <source>
        <dbReference type="Proteomes" id="UP000249557"/>
    </source>
</evidence>
<dbReference type="GO" id="GO:0005524">
    <property type="term" value="F:ATP binding"/>
    <property type="evidence" value="ECO:0007669"/>
    <property type="project" value="UniProtKB-KW"/>
</dbReference>
<dbReference type="SUPFAM" id="SSF53067">
    <property type="entry name" value="Actin-like ATPase domain"/>
    <property type="match status" value="2"/>
</dbReference>
<dbReference type="InterPro" id="IPR018181">
    <property type="entry name" value="Heat_shock_70_CS"/>
</dbReference>
<proteinExistence type="inferred from homology"/>
<dbReference type="AlphaFoldDB" id="A0A2W5BWS6"/>
<reference evidence="4 5" key="1">
    <citation type="submission" date="2017-08" db="EMBL/GenBank/DDBJ databases">
        <title>Infants hospitalized years apart are colonized by the same room-sourced microbial strains.</title>
        <authorList>
            <person name="Brooks B."/>
            <person name="Olm M.R."/>
            <person name="Firek B.A."/>
            <person name="Baker R."/>
            <person name="Thomas B.C."/>
            <person name="Morowitz M.J."/>
            <person name="Banfield J.F."/>
        </authorList>
    </citation>
    <scope>NUCLEOTIDE SEQUENCE [LARGE SCALE GENOMIC DNA]</scope>
    <source>
        <strain evidence="4">S2_018_000_R2_104</strain>
    </source>
</reference>
<comment type="similarity">
    <text evidence="1">Belongs to the heat shock protein 70 family.</text>
</comment>
<evidence type="ECO:0000256" key="2">
    <source>
        <dbReference type="ARBA" id="ARBA00022741"/>
    </source>
</evidence>
<evidence type="ECO:0000313" key="4">
    <source>
        <dbReference type="EMBL" id="PZO87561.1"/>
    </source>
</evidence>
<dbReference type="PROSITE" id="PS00329">
    <property type="entry name" value="HSP70_2"/>
    <property type="match status" value="1"/>
</dbReference>
<comment type="caution">
    <text evidence="4">The sequence shown here is derived from an EMBL/GenBank/DDBJ whole genome shotgun (WGS) entry which is preliminary data.</text>
</comment>
<sequence length="421" mass="45929">MRTNVACGIDFGTSNSTVALSHGGKKSLISLEDGKTTLPSAIFFREGGPLFGRAGISAYTGGDEGRFMRGLKKILGTSLMEESTRIGRRTVPFAEILGTFIGHLKVKAEEQAGAEVDSVILGRPVHFHDNDADGDARAQTTLEEIARACGFKHIEFLYEPIAAAFAHEENVAGEKLALVIDLGGGTSDFTVIRMAREKMAKNDRRDDILATSGVRIGGTTFDYRLSVKSFMPWLGMGTQFRDTFDKTKLLDVPSSVYFQLSDWAMVNFAQTPKAISETLDIKRRALEEEKLAHLLKLQQNHLGHALLGEVENAKINLTEQTKYIASLKELDEDLKISVTRPAFEKAIAADVERVFASIAECLSMAGIGRDQIDLIIMTGGSTELPVINAMVKDQFPHAEISQGNKLDSVGLGLAYRAANIF</sequence>
<gene>
    <name evidence="4" type="ORF">DI626_03695</name>
</gene>
<name>A0A2W5BWS6_9BACT</name>
<keyword evidence="2" id="KW-0547">Nucleotide-binding</keyword>
<organism evidence="4 5">
    <name type="scientific">Micavibrio aeruginosavorus</name>
    <dbReference type="NCBI Taxonomy" id="349221"/>
    <lineage>
        <taxon>Bacteria</taxon>
        <taxon>Pseudomonadati</taxon>
        <taxon>Bdellovibrionota</taxon>
        <taxon>Bdellovibrionia</taxon>
        <taxon>Bdellovibrionales</taxon>
        <taxon>Pseudobdellovibrionaceae</taxon>
        <taxon>Micavibrio</taxon>
    </lineage>
</organism>
<dbReference type="PANTHER" id="PTHR19375">
    <property type="entry name" value="HEAT SHOCK PROTEIN 70KDA"/>
    <property type="match status" value="1"/>
</dbReference>
<dbReference type="InterPro" id="IPR013126">
    <property type="entry name" value="Hsp_70_fam"/>
</dbReference>
<protein>
    <submittedName>
        <fullName evidence="4">Hsp70 family protein</fullName>
    </submittedName>
</protein>
<dbReference type="GO" id="GO:0140662">
    <property type="term" value="F:ATP-dependent protein folding chaperone"/>
    <property type="evidence" value="ECO:0007669"/>
    <property type="project" value="InterPro"/>
</dbReference>
<dbReference type="InterPro" id="IPR043129">
    <property type="entry name" value="ATPase_NBD"/>
</dbReference>
<dbReference type="Gene3D" id="3.30.420.40">
    <property type="match status" value="4"/>
</dbReference>
<dbReference type="PROSITE" id="PS01036">
    <property type="entry name" value="HSP70_3"/>
    <property type="match status" value="1"/>
</dbReference>
<dbReference type="PRINTS" id="PR00301">
    <property type="entry name" value="HEATSHOCK70"/>
</dbReference>